<dbReference type="GeneID" id="62166740"/>
<keyword evidence="2" id="KW-0472">Membrane</keyword>
<organism evidence="3 4">
    <name type="scientific">Colletotrichum karsti</name>
    <dbReference type="NCBI Taxonomy" id="1095194"/>
    <lineage>
        <taxon>Eukaryota</taxon>
        <taxon>Fungi</taxon>
        <taxon>Dikarya</taxon>
        <taxon>Ascomycota</taxon>
        <taxon>Pezizomycotina</taxon>
        <taxon>Sordariomycetes</taxon>
        <taxon>Hypocreomycetidae</taxon>
        <taxon>Glomerellales</taxon>
        <taxon>Glomerellaceae</taxon>
        <taxon>Colletotrichum</taxon>
        <taxon>Colletotrichum boninense species complex</taxon>
    </lineage>
</organism>
<evidence type="ECO:0000256" key="1">
    <source>
        <dbReference type="SAM" id="MobiDB-lite"/>
    </source>
</evidence>
<dbReference type="OrthoDB" id="4696326at2759"/>
<reference evidence="3" key="2">
    <citation type="submission" date="2020-11" db="EMBL/GenBank/DDBJ databases">
        <title>Whole genome sequencing of Colletotrichum sp.</title>
        <authorList>
            <person name="Li H."/>
        </authorList>
    </citation>
    <scope>NUCLEOTIDE SEQUENCE</scope>
    <source>
        <strain evidence="3">CkLH20</strain>
    </source>
</reference>
<evidence type="ECO:0008006" key="5">
    <source>
        <dbReference type="Google" id="ProtNLM"/>
    </source>
</evidence>
<evidence type="ECO:0000313" key="3">
    <source>
        <dbReference type="EMBL" id="KAF9871541.1"/>
    </source>
</evidence>
<protein>
    <recommendedName>
        <fullName evidence="5">Fucose-specific lectin</fullName>
    </recommendedName>
</protein>
<dbReference type="AlphaFoldDB" id="A0A9P6HYP0"/>
<accession>A0A9P6HYP0</accession>
<proteinExistence type="predicted"/>
<feature type="compositionally biased region" description="Low complexity" evidence="1">
    <location>
        <begin position="335"/>
        <end position="347"/>
    </location>
</feature>
<dbReference type="RefSeq" id="XP_038741002.1">
    <property type="nucleotide sequence ID" value="XM_038893666.1"/>
</dbReference>
<evidence type="ECO:0000256" key="2">
    <source>
        <dbReference type="SAM" id="Phobius"/>
    </source>
</evidence>
<dbReference type="Gene3D" id="2.120.10.70">
    <property type="entry name" value="Fucose-specific lectin"/>
    <property type="match status" value="1"/>
</dbReference>
<evidence type="ECO:0000313" key="4">
    <source>
        <dbReference type="Proteomes" id="UP000781932"/>
    </source>
</evidence>
<reference evidence="3" key="1">
    <citation type="submission" date="2020-03" db="EMBL/GenBank/DDBJ databases">
        <authorList>
            <person name="He L."/>
        </authorList>
    </citation>
    <scope>NUCLEOTIDE SEQUENCE</scope>
    <source>
        <strain evidence="3">CkLH20</strain>
    </source>
</reference>
<keyword evidence="2" id="KW-1133">Transmembrane helix</keyword>
<comment type="caution">
    <text evidence="3">The sequence shown here is derived from an EMBL/GenBank/DDBJ whole genome shotgun (WGS) entry which is preliminary data.</text>
</comment>
<feature type="region of interest" description="Disordered" evidence="1">
    <location>
        <begin position="326"/>
        <end position="347"/>
    </location>
</feature>
<sequence>MQDPATGNILYSTCNSNSTPILPTDGQNVFRLMRKPRNGTALAGAGWYDTGKKQTAASVFFQAENGAIVNGYFECNTATGRYTAKGEYVISTTAHVESIHPETGLAVELLGAEEGYRLFFHDEDKRVNVLAYTTKTDWQLRGRISQDEVASMALSSVHSGQSNVSVVFPKDSENLEISRYFKDDTWRLATLPRPLENDTMTNNTDATGIVFDSSVAPNFTMTAWASNRTNMAASVDRSSVRSIFYIGADSKLHQLSNINLVWTVVTEQDPRLWPVAEKAGGSLTATSNFDTNEMWLWYRANGSLVQLYHGSDGLWTQASVVPSFNATESVETGPEESASPTATPSTTAKPMILSTAAKAGIGAGLAVGVAALMGFGITFFVRRRRQQIATEKARLKELEVAKQQISWGQNINGAGGAGPYTASGNFVRSTEEPIEKLGVQILEADTTTPPQELAVGEIYELAGDGCWGEMDATGQNGARRSIGGWREAQAQKQ</sequence>
<dbReference type="SUPFAM" id="SSF89372">
    <property type="entry name" value="Fucose-specific lectin"/>
    <property type="match status" value="1"/>
</dbReference>
<keyword evidence="2" id="KW-0812">Transmembrane</keyword>
<gene>
    <name evidence="3" type="ORF">CkaCkLH20_10952</name>
</gene>
<name>A0A9P6HYP0_9PEZI</name>
<keyword evidence="4" id="KW-1185">Reference proteome</keyword>
<dbReference type="EMBL" id="JAATWM020000044">
    <property type="protein sequence ID" value="KAF9871541.1"/>
    <property type="molecule type" value="Genomic_DNA"/>
</dbReference>
<dbReference type="Proteomes" id="UP000781932">
    <property type="component" value="Unassembled WGS sequence"/>
</dbReference>
<feature type="transmembrane region" description="Helical" evidence="2">
    <location>
        <begin position="359"/>
        <end position="381"/>
    </location>
</feature>